<evidence type="ECO:0000313" key="8">
    <source>
        <dbReference type="Proteomes" id="UP000186817"/>
    </source>
</evidence>
<dbReference type="Pfam" id="PF00069">
    <property type="entry name" value="Pkinase"/>
    <property type="match status" value="1"/>
</dbReference>
<comment type="caution">
    <text evidence="7">The sequence shown here is derived from an EMBL/GenBank/DDBJ whole genome shotgun (WGS) entry which is preliminary data.</text>
</comment>
<evidence type="ECO:0000256" key="5">
    <source>
        <dbReference type="SAM" id="MobiDB-lite"/>
    </source>
</evidence>
<dbReference type="InterPro" id="IPR017853">
    <property type="entry name" value="GH"/>
</dbReference>
<dbReference type="InterPro" id="IPR008271">
    <property type="entry name" value="Ser/Thr_kinase_AS"/>
</dbReference>
<dbReference type="EMBL" id="LSRX01000426">
    <property type="protein sequence ID" value="OLP97631.1"/>
    <property type="molecule type" value="Genomic_DNA"/>
</dbReference>
<sequence length="2987" mass="327654">MADRVVGARDVRAIVLPCGAKGQYRGEVYEFREPVLAEDGLSFPGYFFWVVRWIVDFLGGNNIVNFAGKMRDTVVSRTTSVLGDGLSSDEADEAVKEEASEDGRQKAHDNADVKLPSAEKHVTESSMMKRIAGVKRKQSTKPEKEPDPDVKAEVKEECEADEDVVMEPAEGEEDLQAGDFSVSTFACLCWMSQMMAKGPRADARWTLSKSEVQERSKAWLVGIQDMFWQHVDIDGLRVVQGLLSLSSVETVFGKKAKKCLGAKGEEDVPVVDALAALQADAARRSLGKDRRRLAEKIFSRLITSLAKAIDGSRGKPIWTDVRVESLDQLRTARGYRKVSHGCKEKVLQSDLGHSVGAALQAQGHFASKTGEVSRRNKDRPGKFLEAERLSYLASGKRTFAGTFVLSLVADAVHVGTEDWLNVIACDPAQDLSFVLPQQVKKGTAIDSQTWTDMWAGRITSFFRKVGTKGRSKDSVVGGIKQPERQATQDWMRDISHSLSGIGFSWSTFAATSSESAAAEGLRQKILILCTDQEATQLAAVNYLKFGRSLFVEHVNDPAHRSHNDVHLALAASGLMSFSLMSIGLYNVRSDPLLLAFFPDILADEGRSPDENTEEQRRAFLDSLPNRPFVRAKGSKASPSRFNSLTTAHSELDRDWSAFCLVLATLCVAQGWCKSAAELWSPDGTSIGDMAGSSRAAAKAAARKAMAKERGRSVNTLHAMTTFACNADSRSLARTVFYVLQPEGLRCAKMLEELRTRESTVQYFSSFAHWSYMTTAREHVSRLSDLAGLERLGVDLSLVDPDGSADNKEAAVVWQDTVCRRLAKLTHCLLRFRCGSQLNSTNGWGSTAGLLHESGAARVSSLQFLEEVDKTVRTVAAEGSLEARKLLEGHPATGPVFALALAELRAGSFVEVPPETFAWLSHAWGGLLNSKLVEDGNKVQREAEQRNGTSKTVGRLEGWHGLSKRKLLASYGRQEVPCGTLVAVPQTFVAQDWFVRKKRAARRDSSRSSTATVVEVEVVEQEAAEEDLLAGVSKSRTWSSPTPDSEQDKLAAFSVLAKVVRDKLDWSFVETAWWASLAPEGHGVLFAGLDPCYVVRTYGRAALVWPAVLEPLGDGHERLVLKADASSLCWLHLQDENVTVLELVATSPQRARSLGERRPVGVSFKVEAKRTLLEHHEQHGFAGVPEWALRRLATYKGWTFEAEETGIEEDDRLAIACMLSLDASLTREEVVGRLLSRQEAATWSEGAGVDLEEVVRDTMLAADQDQALQQLAKRRATQQSAADVRKRGLKTCDYVFKTFAGRPEFKAAQAARKNKEKREAKAAKDLAAAVKRCYADCNENVDRAVQATMPRHVKVYRDDKNGRWKISYSARWAHASRSISWTMVGSKAAGSEVIRQAWKWVATFEGLDITAEAQTILQKLEVHMQGIKLEISSWNHKKHKDVRQRFFAEAQKAYEANRKKATAYRKGQRAAPDEELENDRILQEDEDQGANRQGVVLDDWKWTLGVSFGPLEQIGAGAYGMVFRTSFLGQPLALKVGKGRSLQDPMRQAAVGGVDVAEEFDVLTSVGQHPNVVRAFGVLTSSLGRPALVLELAAESLHAAACRLKAEAGWIVGRKSLVPLFQQFLVGLSYVHGRSFLHLDVKPSNILVFGDSRAAVADFGLARPMMEETCGVIGNRAYTEAFRCPECLMADERKVWTVLCESAQVRLTCSADVWAAAVSFFDIFSPKDTVLWRMAPKSFARETEEGTAAAIRSMAVRVCEKDMPYDDTTKKILERSLVPARQRLSLTAFLDLTQKKAFRGTAAARYFDEQLLQQQTAPVSKEGFSLDPIFPRTTSGSRDPISGARLFDYEEPEVVRFLLSNLAYWMVEYGFDGFRFDRVSSVIYAQHGRWLPQDTEKLFGCTSPADADRFSCACRIEVHVEKTASLAEFTKFASHSHRLKVIQQAEAEIASMEDSLATKKANLAELKAFSGNNSDEDNGRDDPVENGSDAAVATAPHAEENASAGSSRIADDPTLFPGICRPIADGGLGFDLRQNSFAGLWKGLLRKSDEEWTMEELMQGLTGARLAREGEPLVAAMQNAKDCAVSRKPLKIAMLSWETLHTIAVGGVAPHVTELAGALNGAGHEVHIFTRSQGHPQDNEILGVHYHEVGYNTAGCLVQDARNMCGAFVHALNGHESAVAPEQHWSQHFKTPASSGKRVVFTMHSTEGGRNGDMGKGHPGIKDLERCSCGAADKLICVSGVLKDEVCGVCGADGNRMSVIYNGIHAAPIANMEWEDEWIGNTKADKGFGRMDPMFLFVGRHTAQKGCDLLIEAIPHILGCRGFQAFSQLDLDATFGVGTSDLVEATFEEFGGSKDECEVRKVAPDLMDEVMGSMEKPEKPSLLQRIASLTSEDLGAVVRGASGSREWTLQVAKHGAQIAEGGLGSMGIGECEKVICAGDLKYELDGNCPANEDQPMIPAQFQSVGMSLAEQVQELKLEPLRNETQEALEAVDESKQLSDGDFETSKAWDMVKKLDINFHKAISDDPLVLLKTDGPNQVGKPKASAVRYHGKCAPDNLIVGDRLIFTGRENADIPYEAVVKVNRLADGWLDFFPVKAGNVEVKYLGKQVIVPISQVKVDPGLQEWLFSTQNHLEVADTLWLPVKKDKGDAKFVIVGDGHLLAHNQGRVHALGVGHAVSFTGSLKSGSAHLKALFKSCDAVVVPSRNEPFGIVVLEAWASGKPVVATTSGGPRDFVKPGEDGYLVDPDPGSIAWGCCKILENFEHSRWMGKNAQAKAIREFSWENIAVQTEQVYYSLLNLEGAPRSNDRAAGAPIANTLLAERCFNMKVEDGDQLVTRGVSLLKLMKLATASLSGEGVMTWMSTEFGQIDPVDMPRPGNGFNDEPSRVKFELADNKDLKFNQLESFESALNGAALQLGWLASKEQEVLVQSEEDKVMVYKRGSSLFVLNWHPWQQYTNFGIEVAAVAKGSKLNLALSTDEASLEASHFLV</sequence>
<dbReference type="CDD" id="cd03801">
    <property type="entry name" value="GT4_PimA-like"/>
    <property type="match status" value="2"/>
</dbReference>
<keyword evidence="8" id="KW-1185">Reference proteome</keyword>
<feature type="domain" description="Protein kinase" evidence="6">
    <location>
        <begin position="1507"/>
        <end position="1797"/>
    </location>
</feature>
<dbReference type="InterPro" id="IPR001296">
    <property type="entry name" value="Glyco_trans_1"/>
</dbReference>
<gene>
    <name evidence="7" type="ORF">AK812_SmicGene20003</name>
</gene>
<dbReference type="SUPFAM" id="SSF51445">
    <property type="entry name" value="(Trans)glycosidases"/>
    <property type="match status" value="1"/>
</dbReference>
<dbReference type="PROSITE" id="PS00108">
    <property type="entry name" value="PROTEIN_KINASE_ST"/>
    <property type="match status" value="1"/>
</dbReference>
<dbReference type="Gene3D" id="3.40.50.2000">
    <property type="entry name" value="Glycogen Phosphorylase B"/>
    <property type="match status" value="4"/>
</dbReference>
<dbReference type="GO" id="GO:0004672">
    <property type="term" value="F:protein kinase activity"/>
    <property type="evidence" value="ECO:0007669"/>
    <property type="project" value="InterPro"/>
</dbReference>
<dbReference type="PROSITE" id="PS50011">
    <property type="entry name" value="PROTEIN_KINASE_DOM"/>
    <property type="match status" value="1"/>
</dbReference>
<proteinExistence type="predicted"/>
<organism evidence="7 8">
    <name type="scientific">Symbiodinium microadriaticum</name>
    <name type="common">Dinoflagellate</name>
    <name type="synonym">Zooxanthella microadriatica</name>
    <dbReference type="NCBI Taxonomy" id="2951"/>
    <lineage>
        <taxon>Eukaryota</taxon>
        <taxon>Sar</taxon>
        <taxon>Alveolata</taxon>
        <taxon>Dinophyceae</taxon>
        <taxon>Suessiales</taxon>
        <taxon>Symbiodiniaceae</taxon>
        <taxon>Symbiodinium</taxon>
    </lineage>
</organism>
<keyword evidence="1" id="KW-0328">Glycosyltransferase</keyword>
<dbReference type="Gene3D" id="2.60.40.1180">
    <property type="entry name" value="Golgi alpha-mannosidase II"/>
    <property type="match status" value="1"/>
</dbReference>
<dbReference type="Gene3D" id="3.20.20.80">
    <property type="entry name" value="Glycosidases"/>
    <property type="match status" value="3"/>
</dbReference>
<feature type="compositionally biased region" description="Basic and acidic residues" evidence="5">
    <location>
        <begin position="140"/>
        <end position="154"/>
    </location>
</feature>
<dbReference type="OrthoDB" id="438467at2759"/>
<feature type="region of interest" description="Disordered" evidence="5">
    <location>
        <begin position="1968"/>
        <end position="1987"/>
    </location>
</feature>
<protein>
    <submittedName>
        <fullName evidence="7">Putative glycosyltransferase</fullName>
    </submittedName>
</protein>
<dbReference type="Proteomes" id="UP000186817">
    <property type="component" value="Unassembled WGS sequence"/>
</dbReference>
<feature type="compositionally biased region" description="Basic and acidic residues" evidence="5">
    <location>
        <begin position="93"/>
        <end position="123"/>
    </location>
</feature>
<accession>A0A1Q9DR36</accession>
<dbReference type="InterPro" id="IPR028098">
    <property type="entry name" value="Glyco_trans_4-like_N"/>
</dbReference>
<evidence type="ECO:0000256" key="3">
    <source>
        <dbReference type="ARBA" id="ARBA00022840"/>
    </source>
</evidence>
<feature type="region of interest" description="Disordered" evidence="5">
    <location>
        <begin position="82"/>
        <end position="154"/>
    </location>
</feature>
<dbReference type="GO" id="GO:0005524">
    <property type="term" value="F:ATP binding"/>
    <property type="evidence" value="ECO:0007669"/>
    <property type="project" value="UniProtKB-UniRule"/>
</dbReference>
<dbReference type="GO" id="GO:0005737">
    <property type="term" value="C:cytoplasm"/>
    <property type="evidence" value="ECO:0007669"/>
    <property type="project" value="TreeGrafter"/>
</dbReference>
<dbReference type="SUPFAM" id="SSF56112">
    <property type="entry name" value="Protein kinase-like (PK-like)"/>
    <property type="match status" value="1"/>
</dbReference>
<evidence type="ECO:0000256" key="1">
    <source>
        <dbReference type="ARBA" id="ARBA00022676"/>
    </source>
</evidence>
<evidence type="ECO:0000313" key="7">
    <source>
        <dbReference type="EMBL" id="OLP97631.1"/>
    </source>
</evidence>
<name>A0A1Q9DR36_SYMMI</name>
<dbReference type="Pfam" id="PF13439">
    <property type="entry name" value="Glyco_transf_4"/>
    <property type="match status" value="1"/>
</dbReference>
<evidence type="ECO:0000256" key="4">
    <source>
        <dbReference type="PROSITE-ProRule" id="PRU10141"/>
    </source>
</evidence>
<dbReference type="Gene3D" id="3.30.200.20">
    <property type="entry name" value="Phosphorylase Kinase, domain 1"/>
    <property type="match status" value="1"/>
</dbReference>
<dbReference type="SMART" id="SM00220">
    <property type="entry name" value="S_TKc"/>
    <property type="match status" value="1"/>
</dbReference>
<keyword evidence="3 4" id="KW-0067">ATP-binding</keyword>
<evidence type="ECO:0000256" key="2">
    <source>
        <dbReference type="ARBA" id="ARBA00022741"/>
    </source>
</evidence>
<feature type="binding site" evidence="4">
    <location>
        <position position="1534"/>
    </location>
    <ligand>
        <name>ATP</name>
        <dbReference type="ChEBI" id="CHEBI:30616"/>
    </ligand>
</feature>
<dbReference type="InterPro" id="IPR000719">
    <property type="entry name" value="Prot_kinase_dom"/>
</dbReference>
<dbReference type="GO" id="GO:0003844">
    <property type="term" value="F:1,4-alpha-glucan branching enzyme activity"/>
    <property type="evidence" value="ECO:0007669"/>
    <property type="project" value="TreeGrafter"/>
</dbReference>
<dbReference type="PROSITE" id="PS00107">
    <property type="entry name" value="PROTEIN_KINASE_ATP"/>
    <property type="match status" value="1"/>
</dbReference>
<reference evidence="7 8" key="1">
    <citation type="submission" date="2016-02" db="EMBL/GenBank/DDBJ databases">
        <title>Genome analysis of coral dinoflagellate symbionts highlights evolutionary adaptations to a symbiotic lifestyle.</title>
        <authorList>
            <person name="Aranda M."/>
            <person name="Li Y."/>
            <person name="Liew Y.J."/>
            <person name="Baumgarten S."/>
            <person name="Simakov O."/>
            <person name="Wilson M."/>
            <person name="Piel J."/>
            <person name="Ashoor H."/>
            <person name="Bougouffa S."/>
            <person name="Bajic V.B."/>
            <person name="Ryu T."/>
            <person name="Ravasi T."/>
            <person name="Bayer T."/>
            <person name="Micklem G."/>
            <person name="Kim H."/>
            <person name="Bhak J."/>
            <person name="Lajeunesse T.C."/>
            <person name="Voolstra C.R."/>
        </authorList>
    </citation>
    <scope>NUCLEOTIDE SEQUENCE [LARGE SCALE GENOMIC DNA]</scope>
    <source>
        <strain evidence="7 8">CCMP2467</strain>
    </source>
</reference>
<feature type="region of interest" description="Disordered" evidence="5">
    <location>
        <begin position="1458"/>
        <end position="1489"/>
    </location>
</feature>
<dbReference type="Pfam" id="PF00534">
    <property type="entry name" value="Glycos_transf_1"/>
    <property type="match status" value="1"/>
</dbReference>
<dbReference type="InterPro" id="IPR011009">
    <property type="entry name" value="Kinase-like_dom_sf"/>
</dbReference>
<dbReference type="Gene3D" id="1.10.510.10">
    <property type="entry name" value="Transferase(Phosphotransferase) domain 1"/>
    <property type="match status" value="1"/>
</dbReference>
<dbReference type="PANTHER" id="PTHR43651:SF3">
    <property type="entry name" value="1,4-ALPHA-GLUCAN-BRANCHING ENZYME"/>
    <property type="match status" value="1"/>
</dbReference>
<dbReference type="InterPro" id="IPR013780">
    <property type="entry name" value="Glyco_hydro_b"/>
</dbReference>
<dbReference type="GO" id="GO:0005975">
    <property type="term" value="P:carbohydrate metabolic process"/>
    <property type="evidence" value="ECO:0007669"/>
    <property type="project" value="TreeGrafter"/>
</dbReference>
<feature type="compositionally biased region" description="Basic residues" evidence="5">
    <location>
        <begin position="1458"/>
        <end position="1467"/>
    </location>
</feature>
<keyword evidence="2 4" id="KW-0547">Nucleotide-binding</keyword>
<dbReference type="SUPFAM" id="SSF53756">
    <property type="entry name" value="UDP-Glycosyltransferase/glycogen phosphorylase"/>
    <property type="match status" value="2"/>
</dbReference>
<dbReference type="InterPro" id="IPR017441">
    <property type="entry name" value="Protein_kinase_ATP_BS"/>
</dbReference>
<dbReference type="PANTHER" id="PTHR43651">
    <property type="entry name" value="1,4-ALPHA-GLUCAN-BRANCHING ENZYME"/>
    <property type="match status" value="1"/>
</dbReference>
<evidence type="ECO:0000259" key="6">
    <source>
        <dbReference type="PROSITE" id="PS50011"/>
    </source>
</evidence>
<keyword evidence="7" id="KW-0808">Transferase</keyword>